<dbReference type="AlphaFoldDB" id="A0A3Q9RMV5"/>
<accession>A0A3Q9RMV5</accession>
<sequence length="37" mass="4468">MHYSQKVSLMQNILPHKKRILVNINEVFLFILLEQET</sequence>
<evidence type="ECO:0000313" key="2">
    <source>
        <dbReference type="Proteomes" id="UP000283095"/>
    </source>
</evidence>
<name>A0A3Q9RMV5_9BACI</name>
<proteinExistence type="predicted"/>
<dbReference type="KEGG" id="pasa:BAOM_2253"/>
<protein>
    <submittedName>
        <fullName evidence="1">Uncharacterized protein</fullName>
    </submittedName>
</protein>
<gene>
    <name evidence="1" type="ORF">BAOM_2253</name>
</gene>
<reference evidence="1 2" key="1">
    <citation type="submission" date="2018-01" db="EMBL/GenBank/DDBJ databases">
        <title>Bacillus asahii Genome sequencing and assembly.</title>
        <authorList>
            <person name="Jiang H."/>
            <person name="Feng Y."/>
            <person name="Zhao F."/>
            <person name="Lin X."/>
        </authorList>
    </citation>
    <scope>NUCLEOTIDE SEQUENCE [LARGE SCALE GENOMIC DNA]</scope>
    <source>
        <strain evidence="1 2">OM18</strain>
    </source>
</reference>
<dbReference type="EMBL" id="CP026095">
    <property type="protein sequence ID" value="AZV42862.1"/>
    <property type="molecule type" value="Genomic_DNA"/>
</dbReference>
<dbReference type="Proteomes" id="UP000283095">
    <property type="component" value="Chromosome"/>
</dbReference>
<organism evidence="1 2">
    <name type="scientific">Peribacillus asahii</name>
    <dbReference type="NCBI Taxonomy" id="228899"/>
    <lineage>
        <taxon>Bacteria</taxon>
        <taxon>Bacillati</taxon>
        <taxon>Bacillota</taxon>
        <taxon>Bacilli</taxon>
        <taxon>Bacillales</taxon>
        <taxon>Bacillaceae</taxon>
        <taxon>Peribacillus</taxon>
    </lineage>
</organism>
<evidence type="ECO:0000313" key="1">
    <source>
        <dbReference type="EMBL" id="AZV42862.1"/>
    </source>
</evidence>